<reference evidence="2" key="2">
    <citation type="submission" date="2015-03" db="EMBL/GenBank/DDBJ databases">
        <authorList>
            <person name="Chow C.-E.T."/>
            <person name="Winget D.M."/>
            <person name="White R.A.III."/>
            <person name="Hallam S.J."/>
            <person name="Suttle C.A."/>
        </authorList>
    </citation>
    <scope>NUCLEOTIDE SEQUENCE</scope>
    <source>
        <strain evidence="2">Oxic3_4</strain>
    </source>
</reference>
<accession>A0A0F7L8D3</accession>
<evidence type="ECO:0000256" key="1">
    <source>
        <dbReference type="SAM" id="MobiDB-lite"/>
    </source>
</evidence>
<proteinExistence type="predicted"/>
<name>A0A0F7L8D3_9VIRU</name>
<organism evidence="2">
    <name type="scientific">uncultured marine virus</name>
    <dbReference type="NCBI Taxonomy" id="186617"/>
    <lineage>
        <taxon>Viruses</taxon>
        <taxon>environmental samples</taxon>
    </lineage>
</organism>
<dbReference type="EMBL" id="KR029610">
    <property type="protein sequence ID" value="AKH48874.1"/>
    <property type="molecule type" value="Genomic_DNA"/>
</dbReference>
<reference evidence="2" key="1">
    <citation type="journal article" date="2015" name="Front. Microbiol.">
        <title>Combining genomic sequencing methods to explore viral diversity and reveal potential virus-host interactions.</title>
        <authorList>
            <person name="Chow C.E."/>
            <person name="Winget D.M."/>
            <person name="White R.A.III."/>
            <person name="Hallam S.J."/>
            <person name="Suttle C.A."/>
        </authorList>
    </citation>
    <scope>NUCLEOTIDE SEQUENCE</scope>
    <source>
        <strain evidence="2">Oxic3_4</strain>
    </source>
</reference>
<protein>
    <submittedName>
        <fullName evidence="2">Ribonucleotide reductase</fullName>
    </submittedName>
</protein>
<sequence>MSPQRDRRCHQQQLYSLPIQPQRLPQLHHSDSSVHQRCLSHGPHLGRWEVLSRG</sequence>
<evidence type="ECO:0000313" key="2">
    <source>
        <dbReference type="EMBL" id="AKH48874.1"/>
    </source>
</evidence>
<feature type="region of interest" description="Disordered" evidence="1">
    <location>
        <begin position="18"/>
        <end position="40"/>
    </location>
</feature>